<proteinExistence type="predicted"/>
<dbReference type="RefSeq" id="WP_169897740.1">
    <property type="nucleotide sequence ID" value="NZ_JAAQYP010000015.1"/>
</dbReference>
<reference evidence="1 2" key="1">
    <citation type="journal article" date="2020" name="Front. Microbiol.">
        <title>Genetic Organization of the aprX-lipA2 Operon Affects the Proteolytic Potential of Pseudomonas Species in Milk.</title>
        <authorList>
            <person name="Maier C."/>
            <person name="Huptas C."/>
            <person name="von Neubeck M."/>
            <person name="Scherer S."/>
            <person name="Wenning M."/>
            <person name="Lucking G."/>
        </authorList>
    </citation>
    <scope>NUCLEOTIDE SEQUENCE [LARGE SCALE GENOMIC DNA]</scope>
    <source>
        <strain evidence="1 2">G4779</strain>
    </source>
</reference>
<dbReference type="EMBL" id="JAAQYP010000015">
    <property type="protein sequence ID" value="NNA95853.1"/>
    <property type="molecule type" value="Genomic_DNA"/>
</dbReference>
<comment type="caution">
    <text evidence="1">The sequence shown here is derived from an EMBL/GenBank/DDBJ whole genome shotgun (WGS) entry which is preliminary data.</text>
</comment>
<dbReference type="Proteomes" id="UP000542111">
    <property type="component" value="Unassembled WGS sequence"/>
</dbReference>
<protein>
    <submittedName>
        <fullName evidence="1">Uncharacterized protein</fullName>
    </submittedName>
</protein>
<dbReference type="AlphaFoldDB" id="A0A7Y1QMI4"/>
<name>A0A7Y1QMI4_9PSED</name>
<evidence type="ECO:0000313" key="2">
    <source>
        <dbReference type="Proteomes" id="UP000542111"/>
    </source>
</evidence>
<gene>
    <name evidence="1" type="ORF">HBO33_11790</name>
</gene>
<organism evidence="1 2">
    <name type="scientific">Pseudomonas gessardii</name>
    <dbReference type="NCBI Taxonomy" id="78544"/>
    <lineage>
        <taxon>Bacteria</taxon>
        <taxon>Pseudomonadati</taxon>
        <taxon>Pseudomonadota</taxon>
        <taxon>Gammaproteobacteria</taxon>
        <taxon>Pseudomonadales</taxon>
        <taxon>Pseudomonadaceae</taxon>
        <taxon>Pseudomonas</taxon>
    </lineage>
</organism>
<accession>A0A7Y1QMI4</accession>
<sequence length="122" mass="13798">MTAVKSIAIFQEANMKFAQPAPTLDYRKNLILHAAVKIELLCELAKTVAPELYKDIKARIADQEKLCEMVTSMASHCLNQEFIVPAYFVESVLDELDQYPFGHEEITVVLNSQLKEVLLLQS</sequence>
<evidence type="ECO:0000313" key="1">
    <source>
        <dbReference type="EMBL" id="NNA95853.1"/>
    </source>
</evidence>